<evidence type="ECO:0000313" key="2">
    <source>
        <dbReference type="Proteomes" id="UP000181962"/>
    </source>
</evidence>
<dbReference type="OrthoDB" id="262740at2"/>
<dbReference type="EMBL" id="CP017637">
    <property type="protein sequence ID" value="APG10235.1"/>
    <property type="molecule type" value="Genomic_DNA"/>
</dbReference>
<sequence length="376" mass="39874">MMQGGVQLSLQIGPAPVPAPREVLETLTHAKIEIGSGDAQSGFELTFDLPVRSPLRTIFLLAGGGALPPLLRVVLIVTINGTAESVIDGMVTNVETQPGSGGVGKLVIKGKDMSALMDIIELPGLPFPAMPPSVRVLAILAKYAALGVIPMVIPSVLDIPPIPVQQIPQQKGSDYAYVKKLAGEAGYVFYFEAGPAPGASKAYWGPEIRFGAPQPALTTNMDALTNVEEISFNFDKERKVMPIVFFQEANSKAPIPVPIPDITPMSPPLGVVPPLPPKIEKLSNTAHLSAPQALMAGLAYASQHSDGVFGSGKLDVARYGRVLKSRQLVGVRGAGLPFDGLYYVKNVTHEIERGSYKQSFSLARNALISTVPQVPT</sequence>
<dbReference type="RefSeq" id="WP_071911612.1">
    <property type="nucleotide sequence ID" value="NZ_CP017637.1"/>
</dbReference>
<reference evidence="1 2" key="1">
    <citation type="submission" date="2016-11" db="EMBL/GenBank/DDBJ databases">
        <title>Complete Genome Sequence of Bradyrhizobium sp. strain J5, an isolated from soybean nodule in Hokkaido.</title>
        <authorList>
            <person name="Kanehara K."/>
        </authorList>
    </citation>
    <scope>NUCLEOTIDE SEQUENCE [LARGE SCALE GENOMIC DNA]</scope>
    <source>
        <strain evidence="1 2">J5</strain>
    </source>
</reference>
<name>A0A1L3FAA8_BRAJP</name>
<accession>A0A1L3FAA8</accession>
<organism evidence="1 2">
    <name type="scientific">Bradyrhizobium japonicum</name>
    <dbReference type="NCBI Taxonomy" id="375"/>
    <lineage>
        <taxon>Bacteria</taxon>
        <taxon>Pseudomonadati</taxon>
        <taxon>Pseudomonadota</taxon>
        <taxon>Alphaproteobacteria</taxon>
        <taxon>Hyphomicrobiales</taxon>
        <taxon>Nitrobacteraceae</taxon>
        <taxon>Bradyrhizobium</taxon>
    </lineage>
</organism>
<evidence type="ECO:0000313" key="1">
    <source>
        <dbReference type="EMBL" id="APG10235.1"/>
    </source>
</evidence>
<proteinExistence type="predicted"/>
<protein>
    <submittedName>
        <fullName evidence="1">Uncharacterized protein</fullName>
    </submittedName>
</protein>
<dbReference type="SUPFAM" id="SSF69279">
    <property type="entry name" value="Phage tail proteins"/>
    <property type="match status" value="1"/>
</dbReference>
<gene>
    <name evidence="1" type="ORF">BKD09_18060</name>
</gene>
<dbReference type="Proteomes" id="UP000181962">
    <property type="component" value="Chromosome"/>
</dbReference>
<dbReference type="AlphaFoldDB" id="A0A1L3FAA8"/>